<evidence type="ECO:0000313" key="2">
    <source>
        <dbReference type="EMBL" id="XDT73373.1"/>
    </source>
</evidence>
<dbReference type="RefSeq" id="WP_369602367.1">
    <property type="nucleotide sequence ID" value="NZ_CP154858.1"/>
</dbReference>
<evidence type="ECO:0000259" key="1">
    <source>
        <dbReference type="Pfam" id="PF20408"/>
    </source>
</evidence>
<name>A0AB39UYY3_9GAMM</name>
<dbReference type="InterPro" id="IPR029058">
    <property type="entry name" value="AB_hydrolase_fold"/>
</dbReference>
<accession>A0AB39UYY3</accession>
<sequence length="225" mass="24210">MFTLKDGKWLDGQPVVVLAHGAGAPMDSPFMTTMAGRLSDLGLTVLRFEFPYMARRRTEGCKAPPDRAPKLLNAFADAVRSVPVGHPVIVAGKSMGGRMASLLAAAAGEFGVHPCGWAALGYPFHPPGKPDRLRTEHMAACRLPGLVIQGTRDPFGSAREPVASWLPANVGLVWIEDGNHDLMPRKSSGRTHEDNLEAAAKALSDFVLRCARRPAPDARSWQPAE</sequence>
<dbReference type="AlphaFoldDB" id="A0AB39UYY3"/>
<dbReference type="SUPFAM" id="SSF53474">
    <property type="entry name" value="alpha/beta-Hydrolases"/>
    <property type="match status" value="1"/>
</dbReference>
<feature type="domain" description="KANL3/Tex30 alpha/beta hydrolase-like" evidence="1">
    <location>
        <begin position="14"/>
        <end position="207"/>
    </location>
</feature>
<dbReference type="InterPro" id="IPR026555">
    <property type="entry name" value="NSL3/Tex30"/>
</dbReference>
<dbReference type="EMBL" id="CP154858">
    <property type="protein sequence ID" value="XDT73373.1"/>
    <property type="molecule type" value="Genomic_DNA"/>
</dbReference>
<proteinExistence type="predicted"/>
<dbReference type="Gene3D" id="3.40.50.1820">
    <property type="entry name" value="alpha/beta hydrolase"/>
    <property type="match status" value="1"/>
</dbReference>
<dbReference type="KEGG" id="tcd:AAIA72_05215"/>
<dbReference type="GO" id="GO:0016787">
    <property type="term" value="F:hydrolase activity"/>
    <property type="evidence" value="ECO:0007669"/>
    <property type="project" value="UniProtKB-KW"/>
</dbReference>
<dbReference type="PANTHER" id="PTHR13136">
    <property type="entry name" value="TESTIS DEVELOPMENT PROTEIN PRTD"/>
    <property type="match status" value="1"/>
</dbReference>
<dbReference type="PANTHER" id="PTHR13136:SF11">
    <property type="entry name" value="TESTIS-EXPRESSED PROTEIN 30"/>
    <property type="match status" value="1"/>
</dbReference>
<keyword evidence="2" id="KW-0378">Hydrolase</keyword>
<gene>
    <name evidence="2" type="ORF">AAIA72_05215</name>
</gene>
<organism evidence="2">
    <name type="scientific">Thermohahella caldifontis</name>
    <dbReference type="NCBI Taxonomy" id="3142973"/>
    <lineage>
        <taxon>Bacteria</taxon>
        <taxon>Pseudomonadati</taxon>
        <taxon>Pseudomonadota</taxon>
        <taxon>Gammaproteobacteria</taxon>
        <taxon>Oceanospirillales</taxon>
        <taxon>Hahellaceae</taxon>
        <taxon>Thermohahella</taxon>
    </lineage>
</organism>
<dbReference type="InterPro" id="IPR046879">
    <property type="entry name" value="KANL3/Tex30_Abhydrolase"/>
</dbReference>
<protein>
    <submittedName>
        <fullName evidence="2">Alpha/beta family hydrolase</fullName>
    </submittedName>
</protein>
<reference evidence="2" key="1">
    <citation type="submission" date="2024-05" db="EMBL/GenBank/DDBJ databases">
        <title>Genome sequencing of novel strain.</title>
        <authorList>
            <person name="Ganbat D."/>
            <person name="Ganbat S."/>
            <person name="Lee S.-J."/>
        </authorList>
    </citation>
    <scope>NUCLEOTIDE SEQUENCE</scope>
    <source>
        <strain evidence="2">SMD15-11</strain>
    </source>
</reference>
<dbReference type="Pfam" id="PF20408">
    <property type="entry name" value="Abhydrolase_11"/>
    <property type="match status" value="1"/>
</dbReference>